<dbReference type="GO" id="GO:0004639">
    <property type="term" value="F:phosphoribosylaminoimidazolesuccinocarboxamide synthase activity"/>
    <property type="evidence" value="ECO:0007669"/>
    <property type="project" value="UniProtKB-EC"/>
</dbReference>
<evidence type="ECO:0000256" key="6">
    <source>
        <dbReference type="ARBA" id="ARBA00022741"/>
    </source>
</evidence>
<dbReference type="NCBIfam" id="TIGR00081">
    <property type="entry name" value="purC"/>
    <property type="match status" value="1"/>
</dbReference>
<sequence>MSTSIVTSIGLKSLPLVAQVGSHLWFTSLVHIFGSHLWFTSLANLPWTYAWTYALTQAHPQGKVREIYEAGDSSLILVTSDRISAYDVILENGVQDKGTVLTLLTNHWLNTVLPEHIPGLKHHLLSLNIPSTLNVSPEERQRLRGRSMVVNKYRVFPIEAIVRGYITGSSWTEYKQKGTVHGLPQASGLEQCQAFPGGPIYTPSIATADIHFHSKGAVTPDFGQITPDHARQIVGDKYADKIENLALAIYKAAHAYALERGIIVADTKFEFGLDEETDEVVLIDEVLTPDSSRFWPAADYAQGRDQKSFDKQYLRDWLTGQGLKGKEGVSMTTDVQAQTSAKYLEAFHRLTGETLDQALAKVEK</sequence>
<dbReference type="GO" id="GO:0005737">
    <property type="term" value="C:cytoplasm"/>
    <property type="evidence" value="ECO:0007669"/>
    <property type="project" value="TreeGrafter"/>
</dbReference>
<feature type="domain" description="SAICAR synthetase/ADE2 N-terminal" evidence="10">
    <location>
        <begin position="61"/>
        <end position="329"/>
    </location>
</feature>
<comment type="similarity">
    <text evidence="2">Belongs to the SAICAR synthetase family.</text>
</comment>
<dbReference type="Proteomes" id="UP000297716">
    <property type="component" value="Unassembled WGS sequence"/>
</dbReference>
<dbReference type="SUPFAM" id="SSF56104">
    <property type="entry name" value="SAICAR synthase-like"/>
    <property type="match status" value="1"/>
</dbReference>
<dbReference type="PROSITE" id="PS01057">
    <property type="entry name" value="SAICAR_SYNTHETASE_1"/>
    <property type="match status" value="1"/>
</dbReference>
<dbReference type="CDD" id="cd01414">
    <property type="entry name" value="SAICAR_synt_Sc"/>
    <property type="match status" value="1"/>
</dbReference>
<dbReference type="EMBL" id="SKBN01000073">
    <property type="protein sequence ID" value="TGJ84202.1"/>
    <property type="molecule type" value="Genomic_DNA"/>
</dbReference>
<evidence type="ECO:0000256" key="7">
    <source>
        <dbReference type="ARBA" id="ARBA00022755"/>
    </source>
</evidence>
<dbReference type="UniPathway" id="UPA00074">
    <property type="reaction ID" value="UER00131"/>
</dbReference>
<name>A0A4Z0Z6I8_9PEZI</name>
<dbReference type="PANTHER" id="PTHR43700:SF1">
    <property type="entry name" value="PHOSPHORIBOSYLAMINOIMIDAZOLE-SUCCINOCARBOXAMIDE SYNTHASE"/>
    <property type="match status" value="1"/>
</dbReference>
<accession>A0A4Z0Z6I8</accession>
<dbReference type="Gene3D" id="3.30.470.20">
    <property type="entry name" value="ATP-grasp fold, B domain"/>
    <property type="match status" value="1"/>
</dbReference>
<dbReference type="PANTHER" id="PTHR43700">
    <property type="entry name" value="PHOSPHORIBOSYLAMINOIMIDAZOLE-SUCCINOCARBOXAMIDE SYNTHASE"/>
    <property type="match status" value="1"/>
</dbReference>
<evidence type="ECO:0000256" key="9">
    <source>
        <dbReference type="ARBA" id="ARBA00030409"/>
    </source>
</evidence>
<dbReference type="InterPro" id="IPR018236">
    <property type="entry name" value="SAICAR_synthetase_CS"/>
</dbReference>
<evidence type="ECO:0000259" key="10">
    <source>
        <dbReference type="Pfam" id="PF01259"/>
    </source>
</evidence>
<evidence type="ECO:0000256" key="3">
    <source>
        <dbReference type="ARBA" id="ARBA00012217"/>
    </source>
</evidence>
<evidence type="ECO:0000256" key="4">
    <source>
        <dbReference type="ARBA" id="ARBA00016460"/>
    </source>
</evidence>
<dbReference type="NCBIfam" id="NF010568">
    <property type="entry name" value="PRK13961.1"/>
    <property type="match status" value="1"/>
</dbReference>
<gene>
    <name evidence="11" type="ORF">E0Z10_g4556</name>
</gene>
<evidence type="ECO:0000256" key="8">
    <source>
        <dbReference type="ARBA" id="ARBA00022840"/>
    </source>
</evidence>
<keyword evidence="6" id="KW-0547">Nucleotide-binding</keyword>
<comment type="caution">
    <text evidence="11">The sequence shown here is derived from an EMBL/GenBank/DDBJ whole genome shotgun (WGS) entry which is preliminary data.</text>
</comment>
<organism evidence="11 12">
    <name type="scientific">Xylaria hypoxylon</name>
    <dbReference type="NCBI Taxonomy" id="37992"/>
    <lineage>
        <taxon>Eukaryota</taxon>
        <taxon>Fungi</taxon>
        <taxon>Dikarya</taxon>
        <taxon>Ascomycota</taxon>
        <taxon>Pezizomycotina</taxon>
        <taxon>Sordariomycetes</taxon>
        <taxon>Xylariomycetidae</taxon>
        <taxon>Xylariales</taxon>
        <taxon>Xylariaceae</taxon>
        <taxon>Xylaria</taxon>
    </lineage>
</organism>
<dbReference type="EC" id="6.3.2.6" evidence="3"/>
<reference evidence="11 12" key="1">
    <citation type="submission" date="2019-03" db="EMBL/GenBank/DDBJ databases">
        <title>Draft genome sequence of Xylaria hypoxylon DSM 108379, a ubiquitous saprotrophic-parasitic fungi on hardwood.</title>
        <authorList>
            <person name="Buettner E."/>
            <person name="Leonhardt S."/>
            <person name="Gebauer A.M."/>
            <person name="Liers C."/>
            <person name="Hofrichter M."/>
            <person name="Kellner H."/>
        </authorList>
    </citation>
    <scope>NUCLEOTIDE SEQUENCE [LARGE SCALE GENOMIC DNA]</scope>
    <source>
        <strain evidence="11 12">DSM 108379</strain>
    </source>
</reference>
<protein>
    <recommendedName>
        <fullName evidence="4">Phosphoribosylaminoimidazole-succinocarboxamide synthase</fullName>
        <ecNumber evidence="3">6.3.2.6</ecNumber>
    </recommendedName>
    <alternativeName>
        <fullName evidence="9">SAICAR synthetase</fullName>
    </alternativeName>
</protein>
<keyword evidence="8" id="KW-0067">ATP-binding</keyword>
<dbReference type="GO" id="GO:0005524">
    <property type="term" value="F:ATP binding"/>
    <property type="evidence" value="ECO:0007669"/>
    <property type="project" value="UniProtKB-KW"/>
</dbReference>
<dbReference type="OrthoDB" id="9991235at2759"/>
<evidence type="ECO:0000313" key="11">
    <source>
        <dbReference type="EMBL" id="TGJ84202.1"/>
    </source>
</evidence>
<proteinExistence type="inferred from homology"/>
<dbReference type="Gene3D" id="3.30.200.20">
    <property type="entry name" value="Phosphorylase Kinase, domain 1"/>
    <property type="match status" value="1"/>
</dbReference>
<comment type="pathway">
    <text evidence="1">Purine metabolism; IMP biosynthesis via de novo pathway; 5-amino-1-(5-phospho-D-ribosyl)imidazole-4-carboxamide from 5-amino-1-(5-phospho-D-ribosyl)imidazole-4-carboxylate: step 1/2.</text>
</comment>
<keyword evidence="5" id="KW-0436">Ligase</keyword>
<dbReference type="STRING" id="37992.A0A4Z0Z6I8"/>
<dbReference type="Pfam" id="PF01259">
    <property type="entry name" value="SAICAR_synt"/>
    <property type="match status" value="1"/>
</dbReference>
<evidence type="ECO:0000313" key="12">
    <source>
        <dbReference type="Proteomes" id="UP000297716"/>
    </source>
</evidence>
<dbReference type="HAMAP" id="MF_00137">
    <property type="entry name" value="SAICAR_synth"/>
    <property type="match status" value="1"/>
</dbReference>
<evidence type="ECO:0000256" key="5">
    <source>
        <dbReference type="ARBA" id="ARBA00022598"/>
    </source>
</evidence>
<dbReference type="InterPro" id="IPR001636">
    <property type="entry name" value="SAICAR_synth"/>
</dbReference>
<evidence type="ECO:0000256" key="2">
    <source>
        <dbReference type="ARBA" id="ARBA00010190"/>
    </source>
</evidence>
<evidence type="ECO:0000256" key="1">
    <source>
        <dbReference type="ARBA" id="ARBA00004672"/>
    </source>
</evidence>
<dbReference type="GO" id="GO:0006189">
    <property type="term" value="P:'de novo' IMP biosynthetic process"/>
    <property type="evidence" value="ECO:0007669"/>
    <property type="project" value="UniProtKB-UniPathway"/>
</dbReference>
<keyword evidence="12" id="KW-1185">Reference proteome</keyword>
<dbReference type="AlphaFoldDB" id="A0A4Z0Z6I8"/>
<keyword evidence="7" id="KW-0658">Purine biosynthesis</keyword>
<dbReference type="InterPro" id="IPR028923">
    <property type="entry name" value="SAICAR_synt/ADE2_N"/>
</dbReference>